<dbReference type="Proteomes" id="UP000499080">
    <property type="component" value="Unassembled WGS sequence"/>
</dbReference>
<gene>
    <name evidence="2" type="ORF">AVEN_186461_1</name>
</gene>
<accession>A0A4Y2S3G8</accession>
<dbReference type="EMBL" id="BGPR01019642">
    <property type="protein sequence ID" value="GBN82521.1"/>
    <property type="molecule type" value="Genomic_DNA"/>
</dbReference>
<sequence length="140" mass="16158">MSISQTRSLPPARTTFFPYLFLPPTQSTCRSLWNEESVSERGVRIRKGSSDLYGESESERRVRVLNKEQIRSFQRIRSFWSDLGPVVPFEDPDLRIRSGVNDLSLLLVLSAATIHQVAGSISILVILYSCQHRRIKFHWH</sequence>
<keyword evidence="3" id="KW-1185">Reference proteome</keyword>
<evidence type="ECO:0000313" key="3">
    <source>
        <dbReference type="Proteomes" id="UP000499080"/>
    </source>
</evidence>
<name>A0A4Y2S3G8_ARAVE</name>
<evidence type="ECO:0000313" key="2">
    <source>
        <dbReference type="EMBL" id="GBN82521.1"/>
    </source>
</evidence>
<keyword evidence="1" id="KW-1133">Transmembrane helix</keyword>
<feature type="transmembrane region" description="Helical" evidence="1">
    <location>
        <begin position="103"/>
        <end position="128"/>
    </location>
</feature>
<comment type="caution">
    <text evidence="2">The sequence shown here is derived from an EMBL/GenBank/DDBJ whole genome shotgun (WGS) entry which is preliminary data.</text>
</comment>
<evidence type="ECO:0000256" key="1">
    <source>
        <dbReference type="SAM" id="Phobius"/>
    </source>
</evidence>
<dbReference type="AlphaFoldDB" id="A0A4Y2S3G8"/>
<organism evidence="2 3">
    <name type="scientific">Araneus ventricosus</name>
    <name type="common">Orbweaver spider</name>
    <name type="synonym">Epeira ventricosa</name>
    <dbReference type="NCBI Taxonomy" id="182803"/>
    <lineage>
        <taxon>Eukaryota</taxon>
        <taxon>Metazoa</taxon>
        <taxon>Ecdysozoa</taxon>
        <taxon>Arthropoda</taxon>
        <taxon>Chelicerata</taxon>
        <taxon>Arachnida</taxon>
        <taxon>Araneae</taxon>
        <taxon>Araneomorphae</taxon>
        <taxon>Entelegynae</taxon>
        <taxon>Araneoidea</taxon>
        <taxon>Araneidae</taxon>
        <taxon>Araneus</taxon>
    </lineage>
</organism>
<protein>
    <submittedName>
        <fullName evidence="2">Uncharacterized protein</fullName>
    </submittedName>
</protein>
<keyword evidence="1" id="KW-0812">Transmembrane</keyword>
<reference evidence="2 3" key="1">
    <citation type="journal article" date="2019" name="Sci. Rep.">
        <title>Orb-weaving spider Araneus ventricosus genome elucidates the spidroin gene catalogue.</title>
        <authorList>
            <person name="Kono N."/>
            <person name="Nakamura H."/>
            <person name="Ohtoshi R."/>
            <person name="Moran D.A.P."/>
            <person name="Shinohara A."/>
            <person name="Yoshida Y."/>
            <person name="Fujiwara M."/>
            <person name="Mori M."/>
            <person name="Tomita M."/>
            <person name="Arakawa K."/>
        </authorList>
    </citation>
    <scope>NUCLEOTIDE SEQUENCE [LARGE SCALE GENOMIC DNA]</scope>
</reference>
<proteinExistence type="predicted"/>
<keyword evidence="1" id="KW-0472">Membrane</keyword>